<keyword evidence="2" id="KW-1185">Reference proteome</keyword>
<evidence type="ECO:0000313" key="2">
    <source>
        <dbReference type="Proteomes" id="UP001177003"/>
    </source>
</evidence>
<evidence type="ECO:0008006" key="3">
    <source>
        <dbReference type="Google" id="ProtNLM"/>
    </source>
</evidence>
<protein>
    <recommendedName>
        <fullName evidence="3">Copia protein</fullName>
    </recommendedName>
</protein>
<dbReference type="CDD" id="cd09272">
    <property type="entry name" value="RNase_HI_RT_Ty1"/>
    <property type="match status" value="1"/>
</dbReference>
<dbReference type="EMBL" id="OX465080">
    <property type="protein sequence ID" value="CAI9282050.1"/>
    <property type="molecule type" value="Genomic_DNA"/>
</dbReference>
<reference evidence="1" key="1">
    <citation type="submission" date="2023-04" db="EMBL/GenBank/DDBJ databases">
        <authorList>
            <person name="Vijverberg K."/>
            <person name="Xiong W."/>
            <person name="Schranz E."/>
        </authorList>
    </citation>
    <scope>NUCLEOTIDE SEQUENCE</scope>
</reference>
<sequence length="212" mass="24771">MVFADLSCSYIDLISKPAYRALFDSDAKSTNEVMLRQFKKWVKKWIKSLLHCRHHEADMRTGRATYWQLTTLQAFCPVVQILLGDIAAANLRHCEFFHVWKKKNWSTSRKVFVGSSDHSSQRKLQDYDFNFTKTIICCDNTIVIQMNQNHVKHSKSKHIDIRDHFIRDIVQKGKVKLFYVPSTTQLANIFTKPLDEKTLNKLIADLDMISMT</sequence>
<organism evidence="1 2">
    <name type="scientific">Lactuca saligna</name>
    <name type="common">Willowleaf lettuce</name>
    <dbReference type="NCBI Taxonomy" id="75948"/>
    <lineage>
        <taxon>Eukaryota</taxon>
        <taxon>Viridiplantae</taxon>
        <taxon>Streptophyta</taxon>
        <taxon>Embryophyta</taxon>
        <taxon>Tracheophyta</taxon>
        <taxon>Spermatophyta</taxon>
        <taxon>Magnoliopsida</taxon>
        <taxon>eudicotyledons</taxon>
        <taxon>Gunneridae</taxon>
        <taxon>Pentapetalae</taxon>
        <taxon>asterids</taxon>
        <taxon>campanulids</taxon>
        <taxon>Asterales</taxon>
        <taxon>Asteraceae</taxon>
        <taxon>Cichorioideae</taxon>
        <taxon>Cichorieae</taxon>
        <taxon>Lactucinae</taxon>
        <taxon>Lactuca</taxon>
    </lineage>
</organism>
<gene>
    <name evidence="1" type="ORF">LSALG_LOCUS21713</name>
</gene>
<dbReference type="Proteomes" id="UP001177003">
    <property type="component" value="Chromosome 4"/>
</dbReference>
<evidence type="ECO:0000313" key="1">
    <source>
        <dbReference type="EMBL" id="CAI9282050.1"/>
    </source>
</evidence>
<dbReference type="AlphaFoldDB" id="A0AA35YXE4"/>
<accession>A0AA35YXE4</accession>
<name>A0AA35YXE4_LACSI</name>
<proteinExistence type="predicted"/>